<evidence type="ECO:0000256" key="3">
    <source>
        <dbReference type="ARBA" id="ARBA00022801"/>
    </source>
</evidence>
<dbReference type="Pfam" id="PF04794">
    <property type="entry name" value="YdjC"/>
    <property type="match status" value="1"/>
</dbReference>
<dbReference type="InterPro" id="IPR017836">
    <property type="entry name" value="Hopanoid_biosynth-assoc_HpnK"/>
</dbReference>
<sequence length="272" mass="29446">MKRLVVTADDFGAAIAVNDAVEQAHQSGILTAASLMVAGDAAADAVQRARRLPRLGVGLHLVLVDGCPILPPEQVPDLIDARGRFRDNMALAGFAFAFRPAVRRQLRAEIEAQFAAFAATGLPLDHVNAHKHFHVHPVIGSILIATARRHGAKALRAPVEPGRPKGSGWLAAPFARMLRRRARRNAMDAPDRVFGLADSGRMNTANVLRAIPQVSDGLNELYLHPAVMDQWPGCGPDYRHRDELAALLDRDVRDAIEAHGIALGNFGDFGRE</sequence>
<dbReference type="InterPro" id="IPR006879">
    <property type="entry name" value="YdjC-like"/>
</dbReference>
<keyword evidence="4" id="KW-0460">Magnesium</keyword>
<dbReference type="PANTHER" id="PTHR31609:SF1">
    <property type="entry name" value="CARBOHYDRATE DEACETYLASE"/>
    <property type="match status" value="1"/>
</dbReference>
<dbReference type="GO" id="GO:0016787">
    <property type="term" value="F:hydrolase activity"/>
    <property type="evidence" value="ECO:0007669"/>
    <property type="project" value="UniProtKB-KW"/>
</dbReference>
<evidence type="ECO:0000256" key="5">
    <source>
        <dbReference type="ARBA" id="ARBA00023277"/>
    </source>
</evidence>
<dbReference type="NCBIfam" id="TIGR03473">
    <property type="entry name" value="HpnK"/>
    <property type="match status" value="1"/>
</dbReference>
<reference evidence="6 7" key="1">
    <citation type="submission" date="2020-08" db="EMBL/GenBank/DDBJ databases">
        <title>Genomic Encyclopedia of Type Strains, Phase IV (KMG-IV): sequencing the most valuable type-strain genomes for metagenomic binning, comparative biology and taxonomic classification.</title>
        <authorList>
            <person name="Goeker M."/>
        </authorList>
    </citation>
    <scope>NUCLEOTIDE SEQUENCE [LARGE SCALE GENOMIC DNA]</scope>
    <source>
        <strain evidence="6 7">DSM 27203</strain>
    </source>
</reference>
<dbReference type="SUPFAM" id="SSF88713">
    <property type="entry name" value="Glycoside hydrolase/deacetylase"/>
    <property type="match status" value="1"/>
</dbReference>
<keyword evidence="5" id="KW-0119">Carbohydrate metabolism</keyword>
<dbReference type="Proteomes" id="UP000554342">
    <property type="component" value="Unassembled WGS sequence"/>
</dbReference>
<evidence type="ECO:0000313" key="6">
    <source>
        <dbReference type="EMBL" id="MBB5719648.1"/>
    </source>
</evidence>
<dbReference type="EMBL" id="JACIJI010000005">
    <property type="protein sequence ID" value="MBB5719648.1"/>
    <property type="molecule type" value="Genomic_DNA"/>
</dbReference>
<evidence type="ECO:0000313" key="7">
    <source>
        <dbReference type="Proteomes" id="UP000554342"/>
    </source>
</evidence>
<dbReference type="RefSeq" id="WP_184004655.1">
    <property type="nucleotide sequence ID" value="NZ_BAABIF010000030.1"/>
</dbReference>
<dbReference type="GO" id="GO:0019213">
    <property type="term" value="F:deacetylase activity"/>
    <property type="evidence" value="ECO:0007669"/>
    <property type="project" value="TreeGrafter"/>
</dbReference>
<keyword evidence="3" id="KW-0378">Hydrolase</keyword>
<keyword evidence="2" id="KW-0479">Metal-binding</keyword>
<dbReference type="Gene3D" id="3.20.20.370">
    <property type="entry name" value="Glycoside hydrolase/deacetylase"/>
    <property type="match status" value="1"/>
</dbReference>
<dbReference type="PANTHER" id="PTHR31609">
    <property type="entry name" value="YDJC DEACETYLASE FAMILY MEMBER"/>
    <property type="match status" value="1"/>
</dbReference>
<gene>
    <name evidence="6" type="ORF">FHR23_002596</name>
</gene>
<name>A0A840Z0Z4_9SPHN</name>
<dbReference type="InterPro" id="IPR011330">
    <property type="entry name" value="Glyco_hydro/deAcase_b/a-brl"/>
</dbReference>
<keyword evidence="7" id="KW-1185">Reference proteome</keyword>
<protein>
    <submittedName>
        <fullName evidence="6">Hopanoid biosynthesis associated protein HpnK</fullName>
    </submittedName>
</protein>
<comment type="caution">
    <text evidence="6">The sequence shown here is derived from an EMBL/GenBank/DDBJ whole genome shotgun (WGS) entry which is preliminary data.</text>
</comment>
<evidence type="ECO:0000256" key="4">
    <source>
        <dbReference type="ARBA" id="ARBA00022842"/>
    </source>
</evidence>
<evidence type="ECO:0000256" key="2">
    <source>
        <dbReference type="ARBA" id="ARBA00022723"/>
    </source>
</evidence>
<evidence type="ECO:0000256" key="1">
    <source>
        <dbReference type="ARBA" id="ARBA00001946"/>
    </source>
</evidence>
<dbReference type="AlphaFoldDB" id="A0A840Z0Z4"/>
<organism evidence="6 7">
    <name type="scientific">Stakelama sediminis</name>
    <dbReference type="NCBI Taxonomy" id="463200"/>
    <lineage>
        <taxon>Bacteria</taxon>
        <taxon>Pseudomonadati</taxon>
        <taxon>Pseudomonadota</taxon>
        <taxon>Alphaproteobacteria</taxon>
        <taxon>Sphingomonadales</taxon>
        <taxon>Sphingomonadaceae</taxon>
        <taxon>Stakelama</taxon>
    </lineage>
</organism>
<accession>A0A840Z0Z4</accession>
<dbReference type="GO" id="GO:0005975">
    <property type="term" value="P:carbohydrate metabolic process"/>
    <property type="evidence" value="ECO:0007669"/>
    <property type="project" value="InterPro"/>
</dbReference>
<proteinExistence type="predicted"/>
<comment type="cofactor">
    <cofactor evidence="1">
        <name>Mg(2+)</name>
        <dbReference type="ChEBI" id="CHEBI:18420"/>
    </cofactor>
</comment>
<dbReference type="GO" id="GO:0046872">
    <property type="term" value="F:metal ion binding"/>
    <property type="evidence" value="ECO:0007669"/>
    <property type="project" value="UniProtKB-KW"/>
</dbReference>